<evidence type="ECO:0000256" key="8">
    <source>
        <dbReference type="ARBA" id="ARBA00022840"/>
    </source>
</evidence>
<evidence type="ECO:0000256" key="4">
    <source>
        <dbReference type="ARBA" id="ARBA00022664"/>
    </source>
</evidence>
<dbReference type="Proteomes" id="UP001140949">
    <property type="component" value="Unassembled WGS sequence"/>
</dbReference>
<keyword evidence="18" id="KW-1185">Reference proteome</keyword>
<dbReference type="CDD" id="cd05402">
    <property type="entry name" value="NT_PAP_TUTase"/>
    <property type="match status" value="1"/>
</dbReference>
<evidence type="ECO:0000256" key="6">
    <source>
        <dbReference type="ARBA" id="ARBA00022723"/>
    </source>
</evidence>
<comment type="cofactor">
    <cofactor evidence="13">
        <name>Mg(2+)</name>
        <dbReference type="ChEBI" id="CHEBI:18420"/>
    </cofactor>
    <text evidence="13">Binds 2 magnesium ions. Also active with manganese.</text>
</comment>
<comment type="function">
    <text evidence="11">Polymerase that creates the 3'-poly(A) tail of mRNA's.</text>
</comment>
<feature type="binding site" evidence="13">
    <location>
        <position position="80"/>
    </location>
    <ligand>
        <name>Mg(2+)</name>
        <dbReference type="ChEBI" id="CHEBI:18420"/>
        <label>1</label>
        <note>catalytic</note>
    </ligand>
</feature>
<feature type="binding site" evidence="12">
    <location>
        <position position="135"/>
    </location>
    <ligand>
        <name>ATP</name>
        <dbReference type="ChEBI" id="CHEBI:30616"/>
    </ligand>
</feature>
<dbReference type="Pfam" id="PF04928">
    <property type="entry name" value="PAP_central"/>
    <property type="match status" value="1"/>
</dbReference>
<dbReference type="GO" id="GO:0046872">
    <property type="term" value="F:metal ion binding"/>
    <property type="evidence" value="ECO:0007669"/>
    <property type="project" value="UniProtKB-KW"/>
</dbReference>
<keyword evidence="14" id="KW-0472">Membrane</keyword>
<feature type="binding site" evidence="12">
    <location>
        <position position="195"/>
    </location>
    <ligand>
        <name>ATP</name>
        <dbReference type="ChEBI" id="CHEBI:30616"/>
    </ligand>
</feature>
<dbReference type="SUPFAM" id="SSF81631">
    <property type="entry name" value="PAP/OAS1 substrate-binding domain"/>
    <property type="match status" value="1"/>
</dbReference>
<comment type="subcellular location">
    <subcellularLocation>
        <location evidence="2 11">Nucleus</location>
    </subcellularLocation>
</comment>
<evidence type="ECO:0000256" key="13">
    <source>
        <dbReference type="PIRSR" id="PIRSR018425-2"/>
    </source>
</evidence>
<evidence type="ECO:0000259" key="16">
    <source>
        <dbReference type="Pfam" id="PF20750"/>
    </source>
</evidence>
<dbReference type="Gene3D" id="3.30.70.590">
    <property type="entry name" value="Poly(A) polymerase predicted RNA binding domain"/>
    <property type="match status" value="1"/>
</dbReference>
<proteinExistence type="inferred from homology"/>
<dbReference type="GO" id="GO:0003723">
    <property type="term" value="F:RNA binding"/>
    <property type="evidence" value="ECO:0007669"/>
    <property type="project" value="UniProtKB-UniRule"/>
</dbReference>
<keyword evidence="4 11" id="KW-0507">mRNA processing</keyword>
<evidence type="ECO:0000256" key="5">
    <source>
        <dbReference type="ARBA" id="ARBA00022679"/>
    </source>
</evidence>
<feature type="binding site" evidence="13">
    <location>
        <position position="82"/>
    </location>
    <ligand>
        <name>Mg(2+)</name>
        <dbReference type="ChEBI" id="CHEBI:18420"/>
        <label>2</label>
        <note>catalytic</note>
    </ligand>
</feature>
<dbReference type="InterPro" id="IPR043519">
    <property type="entry name" value="NT_sf"/>
</dbReference>
<keyword evidence="6 13" id="KW-0479">Metal-binding</keyword>
<evidence type="ECO:0000256" key="11">
    <source>
        <dbReference type="PIRNR" id="PIRNR018425"/>
    </source>
</evidence>
<dbReference type="PANTHER" id="PTHR10682">
    <property type="entry name" value="POLY A POLYMERASE"/>
    <property type="match status" value="1"/>
</dbReference>
<dbReference type="InterPro" id="IPR048840">
    <property type="entry name" value="PolA_pol_NTPase"/>
</dbReference>
<feature type="binding site" evidence="12">
    <location>
        <begin position="213"/>
        <end position="214"/>
    </location>
    <ligand>
        <name>ATP</name>
        <dbReference type="ChEBI" id="CHEBI:30616"/>
    </ligand>
</feature>
<evidence type="ECO:0000256" key="12">
    <source>
        <dbReference type="PIRSR" id="PIRSR018425-1"/>
    </source>
</evidence>
<dbReference type="InterPro" id="IPR007012">
    <property type="entry name" value="PolA_pol_cen_dom"/>
</dbReference>
<comment type="cofactor">
    <cofactor evidence="1">
        <name>Mn(2+)</name>
        <dbReference type="ChEBI" id="CHEBI:29035"/>
    </cofactor>
</comment>
<feature type="transmembrane region" description="Helical" evidence="14">
    <location>
        <begin position="202"/>
        <end position="223"/>
    </location>
</feature>
<dbReference type="SUPFAM" id="SSF55003">
    <property type="entry name" value="PAP/Archaeal CCA-adding enzyme, C-terminal domain"/>
    <property type="match status" value="1"/>
</dbReference>
<dbReference type="InterPro" id="IPR014492">
    <property type="entry name" value="PolyA_polymerase"/>
</dbReference>
<evidence type="ECO:0000256" key="1">
    <source>
        <dbReference type="ARBA" id="ARBA00001936"/>
    </source>
</evidence>
<evidence type="ECO:0000256" key="9">
    <source>
        <dbReference type="ARBA" id="ARBA00022842"/>
    </source>
</evidence>
<dbReference type="GO" id="GO:1990817">
    <property type="term" value="F:poly(A) RNA polymerase activity"/>
    <property type="evidence" value="ECO:0007669"/>
    <property type="project" value="UniProtKB-UniRule"/>
</dbReference>
<feature type="binding site" evidence="13">
    <location>
        <position position="135"/>
    </location>
    <ligand>
        <name>Mg(2+)</name>
        <dbReference type="ChEBI" id="CHEBI:18420"/>
        <label>2</label>
        <note>catalytic</note>
    </ligand>
</feature>
<dbReference type="PANTHER" id="PTHR10682:SF33">
    <property type="entry name" value="NUCLEAR POLY(A) POLYMERASE 3"/>
    <property type="match status" value="1"/>
</dbReference>
<keyword evidence="9 13" id="KW-0460">Magnesium</keyword>
<dbReference type="FunFam" id="3.30.70.590:FF:000005">
    <property type="entry name" value="Nuclear poly(A) polymerase 3"/>
    <property type="match status" value="1"/>
</dbReference>
<evidence type="ECO:0000256" key="7">
    <source>
        <dbReference type="ARBA" id="ARBA00022741"/>
    </source>
</evidence>
<comment type="caution">
    <text evidence="17">The sequence shown here is derived from an EMBL/GenBank/DDBJ whole genome shotgun (WGS) entry which is preliminary data.</text>
</comment>
<keyword evidence="14" id="KW-0812">Transmembrane</keyword>
<dbReference type="SUPFAM" id="SSF81301">
    <property type="entry name" value="Nucleotidyltransferase"/>
    <property type="match status" value="1"/>
</dbReference>
<dbReference type="GO" id="GO:0006397">
    <property type="term" value="P:mRNA processing"/>
    <property type="evidence" value="ECO:0007669"/>
    <property type="project" value="UniProtKB-KW"/>
</dbReference>
<keyword evidence="7 11" id="KW-0547">Nucleotide-binding</keyword>
<evidence type="ECO:0000256" key="14">
    <source>
        <dbReference type="SAM" id="Phobius"/>
    </source>
</evidence>
<dbReference type="GO" id="GO:0005634">
    <property type="term" value="C:nucleus"/>
    <property type="evidence" value="ECO:0007669"/>
    <property type="project" value="UniProtKB-SubCell"/>
</dbReference>
<dbReference type="Pfam" id="PF20750">
    <property type="entry name" value="PAP_NTPase"/>
    <property type="match status" value="1"/>
</dbReference>
<keyword evidence="10 11" id="KW-0539">Nucleus</keyword>
<reference evidence="17" key="2">
    <citation type="submission" date="2023-04" db="EMBL/GenBank/DDBJ databases">
        <authorList>
            <person name="Bruccoleri R.E."/>
            <person name="Oakeley E.J."/>
            <person name="Faust A.-M."/>
            <person name="Dessus-Babus S."/>
            <person name="Altorfer M."/>
            <person name="Burckhardt D."/>
            <person name="Oertli M."/>
            <person name="Naumann U."/>
            <person name="Petersen F."/>
            <person name="Wong J."/>
        </authorList>
    </citation>
    <scope>NUCLEOTIDE SEQUENCE</scope>
    <source>
        <strain evidence="17">GSM-AAB239-AS_SAM_17_03QT</strain>
        <tissue evidence="17">Leaf</tissue>
    </source>
</reference>
<dbReference type="EC" id="2.7.7.19" evidence="11"/>
<feature type="binding site" evidence="12">
    <location>
        <begin position="80"/>
        <end position="82"/>
    </location>
    <ligand>
        <name>ATP</name>
        <dbReference type="ChEBI" id="CHEBI:30616"/>
    </ligand>
</feature>
<evidence type="ECO:0000256" key="3">
    <source>
        <dbReference type="ARBA" id="ARBA00010912"/>
    </source>
</evidence>
<dbReference type="FunFam" id="3.30.460.10:FF:000002">
    <property type="entry name" value="Poly(A) polymerase alpha, putative"/>
    <property type="match status" value="1"/>
</dbReference>
<accession>A0AAX6G608</accession>
<dbReference type="PIRSF" id="PIRSF018425">
    <property type="entry name" value="PolyA_polymerase"/>
    <property type="match status" value="1"/>
</dbReference>
<sequence>MDDERTRSLIQFMAKEGLEPTPEEETKRKDVIDQLKQIILTWIRRVAWQRRLPKEQIPITSATILVYGSYGLGVYGSDSDIDALCVGPYFATMEEDFFIVLRNMLQSRPEISDIQCVNSAKVPLMRFKFNGISVDFPYAQLSASSIPDDVDLFSPYLTVADETSWRSLSGVMVNKRILQLVPHLENFQSMLRCIKFWARRRGVYSHILGFFGGVHLAILAAHVCQRYPNASKSALVSIFFENFSLWPWPKPVILQDSSMPFMPPDDRSLMPIMMPSNKFGWCNSNITSSTFRKIKEELQRGYLMTRDNGRADFEWSRLFEPFPYTKMYASFLRIFLTAPGEDELRDWLGWVKSRFKSLLLELEMVQGYCDPNPKEYVDDSAPGPNVVFYWGLSPNGCNLTDIVSVREDFMETLNKDLYTEGLSNRCKLELSIVESLQVPKSLQLDSGARKGSKACWRISDYNQEQKRRIYSRHLSQYVVGYAVPEPDYESGEW</sequence>
<evidence type="ECO:0000256" key="2">
    <source>
        <dbReference type="ARBA" id="ARBA00004123"/>
    </source>
</evidence>
<keyword evidence="8 11" id="KW-0067">ATP-binding</keyword>
<feature type="domain" description="Poly(A) polymerase central" evidence="15">
    <location>
        <begin position="186"/>
        <end position="320"/>
    </location>
</feature>
<keyword evidence="14" id="KW-1133">Transmembrane helix</keyword>
<evidence type="ECO:0000256" key="10">
    <source>
        <dbReference type="ARBA" id="ARBA00023242"/>
    </source>
</evidence>
<dbReference type="Gene3D" id="1.10.1410.10">
    <property type="match status" value="1"/>
</dbReference>
<comment type="similarity">
    <text evidence="3 11">Belongs to the poly(A) polymerase family.</text>
</comment>
<comment type="catalytic activity">
    <reaction evidence="11">
        <text>RNA(n) + ATP = RNA(n)-3'-adenine ribonucleotide + diphosphate</text>
        <dbReference type="Rhea" id="RHEA:11332"/>
        <dbReference type="Rhea" id="RHEA-COMP:14527"/>
        <dbReference type="Rhea" id="RHEA-COMP:17347"/>
        <dbReference type="ChEBI" id="CHEBI:30616"/>
        <dbReference type="ChEBI" id="CHEBI:33019"/>
        <dbReference type="ChEBI" id="CHEBI:140395"/>
        <dbReference type="ChEBI" id="CHEBI:173115"/>
        <dbReference type="EC" id="2.7.7.19"/>
    </reaction>
</comment>
<dbReference type="GO" id="GO:0031123">
    <property type="term" value="P:RNA 3'-end processing"/>
    <property type="evidence" value="ECO:0007669"/>
    <property type="project" value="InterPro"/>
</dbReference>
<name>A0AAX6G608_IRIPA</name>
<feature type="binding site" evidence="13">
    <location>
        <position position="80"/>
    </location>
    <ligand>
        <name>Mg(2+)</name>
        <dbReference type="ChEBI" id="CHEBI:18420"/>
        <label>2</label>
        <note>catalytic</note>
    </ligand>
</feature>
<reference evidence="17" key="1">
    <citation type="journal article" date="2023" name="GigaByte">
        <title>Genome assembly of the bearded iris, Iris pallida Lam.</title>
        <authorList>
            <person name="Bruccoleri R.E."/>
            <person name="Oakeley E.J."/>
            <person name="Faust A.M.E."/>
            <person name="Altorfer M."/>
            <person name="Dessus-Babus S."/>
            <person name="Burckhardt D."/>
            <person name="Oertli M."/>
            <person name="Naumann U."/>
            <person name="Petersen F."/>
            <person name="Wong J."/>
        </authorList>
    </citation>
    <scope>NUCLEOTIDE SEQUENCE</scope>
    <source>
        <strain evidence="17">GSM-AAB239-AS_SAM_17_03QT</strain>
    </source>
</reference>
<dbReference type="Gene3D" id="3.30.460.10">
    <property type="entry name" value="Beta Polymerase, domain 2"/>
    <property type="match status" value="1"/>
</dbReference>
<protein>
    <recommendedName>
        <fullName evidence="11">Poly(A) polymerase</fullName>
        <ecNumber evidence="11">2.7.7.19</ecNumber>
    </recommendedName>
</protein>
<evidence type="ECO:0000259" key="15">
    <source>
        <dbReference type="Pfam" id="PF04928"/>
    </source>
</evidence>
<feature type="binding site" evidence="13">
    <location>
        <position position="82"/>
    </location>
    <ligand>
        <name>Mg(2+)</name>
        <dbReference type="ChEBI" id="CHEBI:18420"/>
        <label>1</label>
        <note>catalytic</note>
    </ligand>
</feature>
<evidence type="ECO:0000313" key="18">
    <source>
        <dbReference type="Proteomes" id="UP001140949"/>
    </source>
</evidence>
<dbReference type="EMBL" id="JANAVB010022596">
    <property type="protein sequence ID" value="KAJ6823883.1"/>
    <property type="molecule type" value="Genomic_DNA"/>
</dbReference>
<dbReference type="GO" id="GO:0005524">
    <property type="term" value="F:ATP binding"/>
    <property type="evidence" value="ECO:0007669"/>
    <property type="project" value="UniProtKB-UniRule"/>
</dbReference>
<feature type="binding site" evidence="12">
    <location>
        <position position="204"/>
    </location>
    <ligand>
        <name>ATP</name>
        <dbReference type="ChEBI" id="CHEBI:30616"/>
    </ligand>
</feature>
<feature type="domain" description="Poly(A) polymerase nucleotidyltransferase" evidence="16">
    <location>
        <begin position="2"/>
        <end position="181"/>
    </location>
</feature>
<gene>
    <name evidence="17" type="ORF">M6B38_127990</name>
</gene>
<dbReference type="AlphaFoldDB" id="A0AAX6G608"/>
<keyword evidence="5 11" id="KW-0808">Transferase</keyword>
<evidence type="ECO:0000313" key="17">
    <source>
        <dbReference type="EMBL" id="KAJ6823883.1"/>
    </source>
</evidence>
<dbReference type="InterPro" id="IPR011068">
    <property type="entry name" value="NuclTrfase_I-like_C"/>
</dbReference>
<organism evidence="17 18">
    <name type="scientific">Iris pallida</name>
    <name type="common">Sweet iris</name>
    <dbReference type="NCBI Taxonomy" id="29817"/>
    <lineage>
        <taxon>Eukaryota</taxon>
        <taxon>Viridiplantae</taxon>
        <taxon>Streptophyta</taxon>
        <taxon>Embryophyta</taxon>
        <taxon>Tracheophyta</taxon>
        <taxon>Spermatophyta</taxon>
        <taxon>Magnoliopsida</taxon>
        <taxon>Liliopsida</taxon>
        <taxon>Asparagales</taxon>
        <taxon>Iridaceae</taxon>
        <taxon>Iridoideae</taxon>
        <taxon>Irideae</taxon>
        <taxon>Iris</taxon>
    </lineage>
</organism>